<organism evidence="1 2">
    <name type="scientific">Hydrogenophaga bisanensis</name>
    <dbReference type="NCBI Taxonomy" id="439611"/>
    <lineage>
        <taxon>Bacteria</taxon>
        <taxon>Pseudomonadati</taxon>
        <taxon>Pseudomonadota</taxon>
        <taxon>Betaproteobacteria</taxon>
        <taxon>Burkholderiales</taxon>
        <taxon>Comamonadaceae</taxon>
        <taxon>Hydrogenophaga</taxon>
    </lineage>
</organism>
<dbReference type="Gene3D" id="3.60.21.10">
    <property type="match status" value="1"/>
</dbReference>
<evidence type="ECO:0000313" key="1">
    <source>
        <dbReference type="EMBL" id="MFC7433456.1"/>
    </source>
</evidence>
<protein>
    <submittedName>
        <fullName evidence="1">Uncharacterized protein</fullName>
    </submittedName>
</protein>
<dbReference type="InterPro" id="IPR029052">
    <property type="entry name" value="Metallo-depent_PP-like"/>
</dbReference>
<gene>
    <name evidence="1" type="ORF">ACFQNJ_02910</name>
</gene>
<dbReference type="EMBL" id="JBHTBX010000002">
    <property type="protein sequence ID" value="MFC7433456.1"/>
    <property type="molecule type" value="Genomic_DNA"/>
</dbReference>
<keyword evidence="2" id="KW-1185">Reference proteome</keyword>
<evidence type="ECO:0000313" key="2">
    <source>
        <dbReference type="Proteomes" id="UP001596495"/>
    </source>
</evidence>
<proteinExistence type="predicted"/>
<dbReference type="Proteomes" id="UP001596495">
    <property type="component" value="Unassembled WGS sequence"/>
</dbReference>
<sequence length="73" mass="8220">MGLPGYDDDHPYPHWVDNGSPDARYAIAERGDEGDWSAELLAVSYDFRSMAELAHRHGRDDWAVPLSTGYALR</sequence>
<dbReference type="RefSeq" id="WP_382254623.1">
    <property type="nucleotide sequence ID" value="NZ_JBHTBX010000002.1"/>
</dbReference>
<reference evidence="2" key="1">
    <citation type="journal article" date="2019" name="Int. J. Syst. Evol. Microbiol.">
        <title>The Global Catalogue of Microorganisms (GCM) 10K type strain sequencing project: providing services to taxonomists for standard genome sequencing and annotation.</title>
        <authorList>
            <consortium name="The Broad Institute Genomics Platform"/>
            <consortium name="The Broad Institute Genome Sequencing Center for Infectious Disease"/>
            <person name="Wu L."/>
            <person name="Ma J."/>
        </authorList>
    </citation>
    <scope>NUCLEOTIDE SEQUENCE [LARGE SCALE GENOMIC DNA]</scope>
    <source>
        <strain evidence="2">CCUG 54518</strain>
    </source>
</reference>
<comment type="caution">
    <text evidence="1">The sequence shown here is derived from an EMBL/GenBank/DDBJ whole genome shotgun (WGS) entry which is preliminary data.</text>
</comment>
<accession>A0ABW2R4T2</accession>
<name>A0ABW2R4T2_9BURK</name>